<keyword evidence="3 10" id="KW-0479">Metal-binding</keyword>
<evidence type="ECO:0000313" key="13">
    <source>
        <dbReference type="EMBL" id="AIQ11252.1"/>
    </source>
</evidence>
<proteinExistence type="predicted"/>
<evidence type="ECO:0000256" key="1">
    <source>
        <dbReference type="ARBA" id="ARBA00022490"/>
    </source>
</evidence>
<dbReference type="STRING" id="44251.PDUR_04005"/>
<dbReference type="SUPFAM" id="SSF56796">
    <property type="entry name" value="Dehydroquinate synthase-like"/>
    <property type="match status" value="1"/>
</dbReference>
<evidence type="ECO:0000256" key="4">
    <source>
        <dbReference type="ARBA" id="ARBA00022857"/>
    </source>
</evidence>
<dbReference type="PANTHER" id="PTHR43616:SF5">
    <property type="entry name" value="GLYCEROL DEHYDROGENASE 1"/>
    <property type="match status" value="1"/>
</dbReference>
<dbReference type="PANTHER" id="PTHR43616">
    <property type="entry name" value="GLYCEROL DEHYDROGENASE"/>
    <property type="match status" value="1"/>
</dbReference>
<dbReference type="Pfam" id="PF13685">
    <property type="entry name" value="Fe-ADH_2"/>
    <property type="match status" value="1"/>
</dbReference>
<evidence type="ECO:0000256" key="9">
    <source>
        <dbReference type="ARBA" id="ARBA00023264"/>
    </source>
</evidence>
<accession>A0A089HJI2</accession>
<keyword evidence="9" id="KW-1208">Phospholipid metabolism</keyword>
<dbReference type="GO" id="GO:0008654">
    <property type="term" value="P:phospholipid biosynthetic process"/>
    <property type="evidence" value="ECO:0007669"/>
    <property type="project" value="UniProtKB-KW"/>
</dbReference>
<evidence type="ECO:0000256" key="8">
    <source>
        <dbReference type="ARBA" id="ARBA00023209"/>
    </source>
</evidence>
<keyword evidence="5" id="KW-0560">Oxidoreductase</keyword>
<feature type="binding site" evidence="10">
    <location>
        <position position="251"/>
    </location>
    <ligand>
        <name>glycerol</name>
        <dbReference type="ChEBI" id="CHEBI:17754"/>
    </ligand>
</feature>
<feature type="binding site" evidence="10">
    <location>
        <position position="267"/>
    </location>
    <ligand>
        <name>glycerol</name>
        <dbReference type="ChEBI" id="CHEBI:17754"/>
    </ligand>
</feature>
<organism evidence="13 14">
    <name type="scientific">Paenibacillus durus</name>
    <name type="common">Paenibacillus azotofixans</name>
    <dbReference type="NCBI Taxonomy" id="44251"/>
    <lineage>
        <taxon>Bacteria</taxon>
        <taxon>Bacillati</taxon>
        <taxon>Bacillota</taxon>
        <taxon>Bacilli</taxon>
        <taxon>Bacillales</taxon>
        <taxon>Paenibacillaceae</taxon>
        <taxon>Paenibacillus</taxon>
    </lineage>
</organism>
<evidence type="ECO:0000256" key="10">
    <source>
        <dbReference type="PIRSR" id="PIRSR000112-1"/>
    </source>
</evidence>
<dbReference type="AlphaFoldDB" id="A0A089HJI2"/>
<protein>
    <submittedName>
        <fullName evidence="13">Glycerol dehydrogenase</fullName>
    </submittedName>
</protein>
<dbReference type="Gene3D" id="1.20.1090.10">
    <property type="entry name" value="Dehydroquinate synthase-like - alpha domain"/>
    <property type="match status" value="1"/>
</dbReference>
<sequence length="354" mass="38848">MKRQAHEVAIPALLEVGDQVLSHFGELLGKAGFSRIVLCFGEGIRPLCEPQIVQSLIEQPQIEVLDNRDVLDNSLESIASIAFTLPARTEAIVGIGGGKGLDIAKYIAFLNGLPFISVPTSVAHDGFASSGCSLYVGGRRTSVPARMPYGILVDLGLVRNSPVQFLYSGLGDILSKIPAIFDWRFEESLGATRVNDFAVMMAKKSVNSIVRMPYTDIREFFFIKEIVDSLTLSGIAMEIAGSSAPASGSEHLISHALDQIVERPQLHGIQVGVASYLMCLVQEHRVERVRKFLGETGFFDFVATLGMKREDFARAIDLAPSIKPSRRTYLHLPEMREKALQMLRSDETLGRILS</sequence>
<dbReference type="RefSeq" id="WP_042205183.1">
    <property type="nucleotide sequence ID" value="NZ_CP009288.1"/>
</dbReference>
<evidence type="ECO:0000256" key="2">
    <source>
        <dbReference type="ARBA" id="ARBA00022516"/>
    </source>
</evidence>
<keyword evidence="4" id="KW-0521">NADP</keyword>
<dbReference type="OrthoDB" id="9763580at2"/>
<dbReference type="InterPro" id="IPR016205">
    <property type="entry name" value="Glycerol_DH"/>
</dbReference>
<keyword evidence="1" id="KW-0963">Cytoplasm</keyword>
<dbReference type="Gene3D" id="3.40.50.1970">
    <property type="match status" value="1"/>
</dbReference>
<keyword evidence="10" id="KW-0862">Zinc</keyword>
<evidence type="ECO:0000256" key="11">
    <source>
        <dbReference type="PIRSR" id="PIRSR000112-2"/>
    </source>
</evidence>
<dbReference type="eggNOG" id="COG0371">
    <property type="taxonomic scope" value="Bacteria"/>
</dbReference>
<keyword evidence="8" id="KW-0594">Phospholipid biosynthesis</keyword>
<dbReference type="CDD" id="cd08174">
    <property type="entry name" value="G1PDH-like"/>
    <property type="match status" value="1"/>
</dbReference>
<dbReference type="GO" id="GO:0016614">
    <property type="term" value="F:oxidoreductase activity, acting on CH-OH group of donors"/>
    <property type="evidence" value="ECO:0007669"/>
    <property type="project" value="InterPro"/>
</dbReference>
<gene>
    <name evidence="13" type="ORF">PDUR_04005</name>
</gene>
<keyword evidence="6 12" id="KW-0520">NAD</keyword>
<keyword evidence="2" id="KW-0444">Lipid biosynthesis</keyword>
<keyword evidence="7" id="KW-0443">Lipid metabolism</keyword>
<evidence type="ECO:0000256" key="5">
    <source>
        <dbReference type="ARBA" id="ARBA00023002"/>
    </source>
</evidence>
<keyword evidence="14" id="KW-1185">Reference proteome</keyword>
<dbReference type="InterPro" id="IPR032837">
    <property type="entry name" value="G1PDH"/>
</dbReference>
<feature type="binding site" evidence="12">
    <location>
        <begin position="98"/>
        <end position="102"/>
    </location>
    <ligand>
        <name>NAD(+)</name>
        <dbReference type="ChEBI" id="CHEBI:57540"/>
    </ligand>
</feature>
<dbReference type="EMBL" id="CP009288">
    <property type="protein sequence ID" value="AIQ11252.1"/>
    <property type="molecule type" value="Genomic_DNA"/>
</dbReference>
<feature type="binding site" evidence="12">
    <location>
        <position position="135"/>
    </location>
    <ligand>
        <name>NAD(+)</name>
        <dbReference type="ChEBI" id="CHEBI:57540"/>
    </ligand>
</feature>
<evidence type="ECO:0000256" key="12">
    <source>
        <dbReference type="PIRSR" id="PIRSR000112-3"/>
    </source>
</evidence>
<reference evidence="13 14" key="1">
    <citation type="submission" date="2014-08" db="EMBL/GenBank/DDBJ databases">
        <title>Comparative genomics of the Paenibacillus odorifer group.</title>
        <authorList>
            <person name="den Bakker H.C."/>
            <person name="Tsai Y.-C."/>
            <person name="Martin N."/>
            <person name="Korlach J."/>
            <person name="Wiedmann M."/>
        </authorList>
    </citation>
    <scope>NUCLEOTIDE SEQUENCE [LARGE SCALE GENOMIC DNA]</scope>
    <source>
        <strain evidence="13 14">DSM 1735</strain>
    </source>
</reference>
<evidence type="ECO:0000313" key="14">
    <source>
        <dbReference type="Proteomes" id="UP000029409"/>
    </source>
</evidence>
<evidence type="ECO:0000256" key="6">
    <source>
        <dbReference type="ARBA" id="ARBA00023027"/>
    </source>
</evidence>
<comment type="cofactor">
    <cofactor evidence="10">
        <name>Zn(2+)</name>
        <dbReference type="ChEBI" id="CHEBI:29105"/>
    </cofactor>
    <text evidence="10">Binds 1 zinc ion per subunit.</text>
</comment>
<dbReference type="PIRSF" id="PIRSF000112">
    <property type="entry name" value="Glycerol_dehydrogenase"/>
    <property type="match status" value="1"/>
</dbReference>
<dbReference type="Proteomes" id="UP000029409">
    <property type="component" value="Chromosome"/>
</dbReference>
<name>A0A089HJI2_PAEDU</name>
<evidence type="ECO:0000256" key="7">
    <source>
        <dbReference type="ARBA" id="ARBA00023098"/>
    </source>
</evidence>
<dbReference type="GO" id="GO:0046872">
    <property type="term" value="F:metal ion binding"/>
    <property type="evidence" value="ECO:0007669"/>
    <property type="project" value="UniProtKB-KW"/>
</dbReference>
<evidence type="ECO:0000256" key="3">
    <source>
        <dbReference type="ARBA" id="ARBA00022723"/>
    </source>
</evidence>
<feature type="binding site" evidence="12">
    <location>
        <position position="129"/>
    </location>
    <ligand>
        <name>NAD(+)</name>
        <dbReference type="ChEBI" id="CHEBI:57540"/>
    </ligand>
</feature>
<dbReference type="KEGG" id="pdu:PDUR_04005"/>
<feature type="binding site" evidence="11">
    <location>
        <position position="125"/>
    </location>
    <ligand>
        <name>glycerol</name>
        <dbReference type="ChEBI" id="CHEBI:17754"/>
    </ligand>
</feature>
<feature type="binding site" evidence="10">
    <location>
        <position position="172"/>
    </location>
    <ligand>
        <name>glycerol</name>
        <dbReference type="ChEBI" id="CHEBI:17754"/>
    </ligand>
</feature>